<reference evidence="2" key="1">
    <citation type="submission" date="2012-11" db="EMBL/GenBank/DDBJ databases">
        <title>Dependencies among metagenomic species, viruses, plasmids and units of genetic variation.</title>
        <authorList>
            <person name="Nielsen H.B."/>
            <person name="Almeida M."/>
            <person name="Juncker A.S."/>
            <person name="Rasmussen S."/>
            <person name="Li J."/>
            <person name="Sunagawa S."/>
            <person name="Plichta D."/>
            <person name="Gautier L."/>
            <person name="Le Chatelier E."/>
            <person name="Peletier E."/>
            <person name="Bonde I."/>
            <person name="Nielsen T."/>
            <person name="Manichanh C."/>
            <person name="Arumugam M."/>
            <person name="Batto J."/>
            <person name="Santos M.B.Q.D."/>
            <person name="Blom N."/>
            <person name="Borruel N."/>
            <person name="Burgdorf K.S."/>
            <person name="Boumezbeur F."/>
            <person name="Casellas F."/>
            <person name="Dore J."/>
            <person name="Guarner F."/>
            <person name="Hansen T."/>
            <person name="Hildebrand F."/>
            <person name="Kaas R.S."/>
            <person name="Kennedy S."/>
            <person name="Kristiansen K."/>
            <person name="Kultima J.R."/>
            <person name="Leonard P."/>
            <person name="Levenez F."/>
            <person name="Lund O."/>
            <person name="Moumen B."/>
            <person name="Le Paslier D."/>
            <person name="Pons N."/>
            <person name="Pedersen O."/>
            <person name="Prifti E."/>
            <person name="Qin J."/>
            <person name="Raes J."/>
            <person name="Tap J."/>
            <person name="Tims S."/>
            <person name="Ussery D.W."/>
            <person name="Yamada T."/>
            <person name="MetaHit consortium"/>
            <person name="Renault P."/>
            <person name="Sicheritz-Ponten T."/>
            <person name="Bork P."/>
            <person name="Wang J."/>
            <person name="Brunak S."/>
            <person name="Ehrlich S.D."/>
        </authorList>
    </citation>
    <scope>NUCLEOTIDE SEQUENCE [LARGE SCALE GENOMIC DNA]</scope>
</reference>
<feature type="domain" description="HTH cro/C1-type" evidence="1">
    <location>
        <begin position="7"/>
        <end position="65"/>
    </location>
</feature>
<accession>R6WKK0</accession>
<dbReference type="AlphaFoldDB" id="R6WKK0"/>
<proteinExistence type="predicted"/>
<dbReference type="InterPro" id="IPR010982">
    <property type="entry name" value="Lambda_DNA-bd_dom_sf"/>
</dbReference>
<dbReference type="EMBL" id="CBGL010000097">
    <property type="protein sequence ID" value="CDD11678.1"/>
    <property type="molecule type" value="Genomic_DNA"/>
</dbReference>
<evidence type="ECO:0000313" key="2">
    <source>
        <dbReference type="EMBL" id="CDD11678.1"/>
    </source>
</evidence>
<dbReference type="Pfam" id="PF01381">
    <property type="entry name" value="HTH_3"/>
    <property type="match status" value="1"/>
</dbReference>
<dbReference type="InterPro" id="IPR001387">
    <property type="entry name" value="Cro/C1-type_HTH"/>
</dbReference>
<evidence type="ECO:0000259" key="1">
    <source>
        <dbReference type="PROSITE" id="PS50943"/>
    </source>
</evidence>
<sequence>MAVSRRISYFRQKHNLTQKQLGLLLGFSESTAEVRVNQYEHGNRRPKEAMLEKLGEIFGVDPAVFRIPDIHNRAGLMQTFFALEDYAGWKLTKVDGRFAVVIGTATAGPQKTFDDYVLQEWLDMQTALEQGEITRKEYDEWRYHYNDASLEKHLMATYKQLEELQEEE</sequence>
<dbReference type="Proteomes" id="UP000014937">
    <property type="component" value="Unassembled WGS sequence"/>
</dbReference>
<dbReference type="HOGENOM" id="CLU_121342_1_0_9"/>
<name>R6WKK0_9FIRM</name>
<evidence type="ECO:0000313" key="3">
    <source>
        <dbReference type="Proteomes" id="UP000014937"/>
    </source>
</evidence>
<dbReference type="SUPFAM" id="SSF47413">
    <property type="entry name" value="lambda repressor-like DNA-binding domains"/>
    <property type="match status" value="1"/>
</dbReference>
<organism evidence="2 3">
    <name type="scientific">Phascolarctobacterium succinatutens CAG:287</name>
    <dbReference type="NCBI Taxonomy" id="1263101"/>
    <lineage>
        <taxon>Bacteria</taxon>
        <taxon>Bacillati</taxon>
        <taxon>Bacillota</taxon>
        <taxon>Negativicutes</taxon>
        <taxon>Acidaminococcales</taxon>
        <taxon>Acidaminococcaceae</taxon>
        <taxon>Phascolarctobacterium</taxon>
    </lineage>
</organism>
<dbReference type="CDD" id="cd00093">
    <property type="entry name" value="HTH_XRE"/>
    <property type="match status" value="1"/>
</dbReference>
<protein>
    <recommendedName>
        <fullName evidence="1">HTH cro/C1-type domain-containing protein</fullName>
    </recommendedName>
</protein>
<dbReference type="Gene3D" id="1.10.260.40">
    <property type="entry name" value="lambda repressor-like DNA-binding domains"/>
    <property type="match status" value="1"/>
</dbReference>
<dbReference type="PROSITE" id="PS50943">
    <property type="entry name" value="HTH_CROC1"/>
    <property type="match status" value="1"/>
</dbReference>
<dbReference type="SMART" id="SM00530">
    <property type="entry name" value="HTH_XRE"/>
    <property type="match status" value="1"/>
</dbReference>
<dbReference type="RefSeq" id="WP_021719727.1">
    <property type="nucleotide sequence ID" value="NZ_FR892774.1"/>
</dbReference>
<gene>
    <name evidence="2" type="ORF">BN587_00639</name>
</gene>
<comment type="caution">
    <text evidence="2">The sequence shown here is derived from an EMBL/GenBank/DDBJ whole genome shotgun (WGS) entry which is preliminary data.</text>
</comment>
<dbReference type="GO" id="GO:0003677">
    <property type="term" value="F:DNA binding"/>
    <property type="evidence" value="ECO:0007669"/>
    <property type="project" value="InterPro"/>
</dbReference>